<reference evidence="2 3" key="1">
    <citation type="journal article" date="2024" name="Front. Microbiol.">
        <title>Pangenomic and biochemical analyses of Helcococcus ovis reveal widespread tetracycline resistance and a novel bacterial species, Helcococcus bovis.</title>
        <authorList>
            <person name="Cunha F."/>
            <person name="Zhai Y."/>
            <person name="Casaro S."/>
            <person name="Jones K.L."/>
            <person name="Hernandez M."/>
            <person name="Bisinotto R.S."/>
            <person name="Kariyawasam S."/>
            <person name="Brown M.B."/>
            <person name="Phillips A."/>
            <person name="Jeong K.C."/>
            <person name="Galvao K.N."/>
        </authorList>
    </citation>
    <scope>NUCLEOTIDE SEQUENCE [LARGE SCALE GENOMIC DNA]</scope>
    <source>
        <strain evidence="2 3">KG197</strain>
    </source>
</reference>
<proteinExistence type="predicted"/>
<feature type="transmembrane region" description="Helical" evidence="1">
    <location>
        <begin position="43"/>
        <end position="64"/>
    </location>
</feature>
<keyword evidence="3" id="KW-1185">Reference proteome</keyword>
<accession>A0ABW9F8U8</accession>
<comment type="caution">
    <text evidence="2">The sequence shown here is derived from an EMBL/GenBank/DDBJ whole genome shotgun (WGS) entry which is preliminary data.</text>
</comment>
<dbReference type="Proteomes" id="UP001629536">
    <property type="component" value="Unassembled WGS sequence"/>
</dbReference>
<dbReference type="EMBL" id="JBFNFH010000027">
    <property type="protein sequence ID" value="MFM1525664.1"/>
    <property type="molecule type" value="Genomic_DNA"/>
</dbReference>
<keyword evidence="1" id="KW-1133">Transmembrane helix</keyword>
<sequence length="76" mass="9045">MKKENNLSFYIKILLFTLLPIFTIGISMYVIEFLNLYEWQENNLLFIAFITYINLTIGLGFVVVRDLIKYKNKCDL</sequence>
<name>A0ABW9F8U8_9FIRM</name>
<keyword evidence="1" id="KW-0472">Membrane</keyword>
<evidence type="ECO:0000313" key="2">
    <source>
        <dbReference type="EMBL" id="MFM1525664.1"/>
    </source>
</evidence>
<organism evidence="2 3">
    <name type="scientific">Helcococcus bovis</name>
    <dbReference type="NCBI Taxonomy" id="3153252"/>
    <lineage>
        <taxon>Bacteria</taxon>
        <taxon>Bacillati</taxon>
        <taxon>Bacillota</taxon>
        <taxon>Tissierellia</taxon>
        <taxon>Tissierellales</taxon>
        <taxon>Peptoniphilaceae</taxon>
        <taxon>Helcococcus</taxon>
    </lineage>
</organism>
<gene>
    <name evidence="2" type="ORF">ABGF40_08340</name>
</gene>
<protein>
    <submittedName>
        <fullName evidence="2">Uncharacterized protein</fullName>
    </submittedName>
</protein>
<evidence type="ECO:0000256" key="1">
    <source>
        <dbReference type="SAM" id="Phobius"/>
    </source>
</evidence>
<keyword evidence="1" id="KW-0812">Transmembrane</keyword>
<dbReference type="RefSeq" id="WP_408104493.1">
    <property type="nucleotide sequence ID" value="NZ_JBFNFH010000027.1"/>
</dbReference>
<evidence type="ECO:0000313" key="3">
    <source>
        <dbReference type="Proteomes" id="UP001629536"/>
    </source>
</evidence>
<feature type="transmembrane region" description="Helical" evidence="1">
    <location>
        <begin position="9"/>
        <end position="31"/>
    </location>
</feature>